<gene>
    <name evidence="1" type="ORF">AG1IA_07736</name>
</gene>
<dbReference type="EMBL" id="AFRT01002226">
    <property type="protein sequence ID" value="ELU38227.1"/>
    <property type="molecule type" value="Genomic_DNA"/>
</dbReference>
<comment type="caution">
    <text evidence="1">The sequence shown here is derived from an EMBL/GenBank/DDBJ whole genome shotgun (WGS) entry which is preliminary data.</text>
</comment>
<dbReference type="HOGENOM" id="CLU_3108070_0_0_1"/>
<evidence type="ECO:0000313" key="1">
    <source>
        <dbReference type="EMBL" id="ELU38227.1"/>
    </source>
</evidence>
<sequence length="51" mass="5446">MLDAISAELLSCVALNKGAMLCLFESSWFVATGYPVLGHSVSKHFRTASDA</sequence>
<evidence type="ECO:0000313" key="2">
    <source>
        <dbReference type="Proteomes" id="UP000011668"/>
    </source>
</evidence>
<keyword evidence="2" id="KW-1185">Reference proteome</keyword>
<protein>
    <submittedName>
        <fullName evidence="1">Uncharacterized protein</fullName>
    </submittedName>
</protein>
<name>L8WN60_THACA</name>
<dbReference type="AlphaFoldDB" id="L8WN60"/>
<dbReference type="Proteomes" id="UP000011668">
    <property type="component" value="Unassembled WGS sequence"/>
</dbReference>
<reference evidence="1 2" key="1">
    <citation type="journal article" date="2013" name="Nat. Commun.">
        <title>The evolution and pathogenic mechanisms of the rice sheath blight pathogen.</title>
        <authorList>
            <person name="Zheng A."/>
            <person name="Lin R."/>
            <person name="Xu L."/>
            <person name="Qin P."/>
            <person name="Tang C."/>
            <person name="Ai P."/>
            <person name="Zhang D."/>
            <person name="Liu Y."/>
            <person name="Sun Z."/>
            <person name="Feng H."/>
            <person name="Wang Y."/>
            <person name="Chen Y."/>
            <person name="Liang X."/>
            <person name="Fu R."/>
            <person name="Li Q."/>
            <person name="Zhang J."/>
            <person name="Yu X."/>
            <person name="Xie Z."/>
            <person name="Ding L."/>
            <person name="Guan P."/>
            <person name="Tang J."/>
            <person name="Liang Y."/>
            <person name="Wang S."/>
            <person name="Deng Q."/>
            <person name="Li S."/>
            <person name="Zhu J."/>
            <person name="Wang L."/>
            <person name="Liu H."/>
            <person name="Li P."/>
        </authorList>
    </citation>
    <scope>NUCLEOTIDE SEQUENCE [LARGE SCALE GENOMIC DNA]</scope>
    <source>
        <strain evidence="2">AG-1 IA</strain>
    </source>
</reference>
<proteinExistence type="predicted"/>
<accession>L8WN60</accession>
<organism evidence="1 2">
    <name type="scientific">Thanatephorus cucumeris (strain AG1-IA)</name>
    <name type="common">Rice sheath blight fungus</name>
    <name type="synonym">Rhizoctonia solani</name>
    <dbReference type="NCBI Taxonomy" id="983506"/>
    <lineage>
        <taxon>Eukaryota</taxon>
        <taxon>Fungi</taxon>
        <taxon>Dikarya</taxon>
        <taxon>Basidiomycota</taxon>
        <taxon>Agaricomycotina</taxon>
        <taxon>Agaricomycetes</taxon>
        <taxon>Cantharellales</taxon>
        <taxon>Ceratobasidiaceae</taxon>
        <taxon>Rhizoctonia</taxon>
        <taxon>Rhizoctonia solani AG-1</taxon>
    </lineage>
</organism>